<protein>
    <recommendedName>
        <fullName evidence="5">Secreted protein</fullName>
    </recommendedName>
</protein>
<dbReference type="AlphaFoldDB" id="A0A839N6H4"/>
<keyword evidence="4" id="KW-1185">Reference proteome</keyword>
<proteinExistence type="predicted"/>
<feature type="chain" id="PRO_5032891608" description="Secreted protein" evidence="2">
    <location>
        <begin position="29"/>
        <end position="91"/>
    </location>
</feature>
<evidence type="ECO:0000313" key="4">
    <source>
        <dbReference type="Proteomes" id="UP000559182"/>
    </source>
</evidence>
<evidence type="ECO:0000313" key="3">
    <source>
        <dbReference type="EMBL" id="MBB2891663.1"/>
    </source>
</evidence>
<evidence type="ECO:0000256" key="2">
    <source>
        <dbReference type="SAM" id="SignalP"/>
    </source>
</evidence>
<comment type="caution">
    <text evidence="3">The sequence shown here is derived from an EMBL/GenBank/DDBJ whole genome shotgun (WGS) entry which is preliminary data.</text>
</comment>
<gene>
    <name evidence="3" type="ORF">FHU39_001647</name>
</gene>
<keyword evidence="2" id="KW-0732">Signal</keyword>
<evidence type="ECO:0008006" key="5">
    <source>
        <dbReference type="Google" id="ProtNLM"/>
    </source>
</evidence>
<feature type="region of interest" description="Disordered" evidence="1">
    <location>
        <begin position="68"/>
        <end position="91"/>
    </location>
</feature>
<reference evidence="3 4" key="1">
    <citation type="submission" date="2020-08" db="EMBL/GenBank/DDBJ databases">
        <title>Sequencing the genomes of 1000 actinobacteria strains.</title>
        <authorList>
            <person name="Klenk H.-P."/>
        </authorList>
    </citation>
    <scope>NUCLEOTIDE SEQUENCE [LARGE SCALE GENOMIC DNA]</scope>
    <source>
        <strain evidence="3 4">DSM 105369</strain>
    </source>
</reference>
<accession>A0A839N6H4</accession>
<evidence type="ECO:0000256" key="1">
    <source>
        <dbReference type="SAM" id="MobiDB-lite"/>
    </source>
</evidence>
<sequence length="91" mass="9461">MKILRRIGLVTGLLGISSVIGPVATAHAEVPQHATNVIRNYTASTSNVGQCGRALSARVGAWSCPDATGRNQRPGGVPGIDTTTLRGRRVV</sequence>
<organism evidence="3 4">
    <name type="scientific">Flexivirga oryzae</name>
    <dbReference type="NCBI Taxonomy" id="1794944"/>
    <lineage>
        <taxon>Bacteria</taxon>
        <taxon>Bacillati</taxon>
        <taxon>Actinomycetota</taxon>
        <taxon>Actinomycetes</taxon>
        <taxon>Micrococcales</taxon>
        <taxon>Dermacoccaceae</taxon>
        <taxon>Flexivirga</taxon>
    </lineage>
</organism>
<feature type="signal peptide" evidence="2">
    <location>
        <begin position="1"/>
        <end position="28"/>
    </location>
</feature>
<name>A0A839N6H4_9MICO</name>
<dbReference type="Proteomes" id="UP000559182">
    <property type="component" value="Unassembled WGS sequence"/>
</dbReference>
<dbReference type="EMBL" id="JACHVQ010000001">
    <property type="protein sequence ID" value="MBB2891663.1"/>
    <property type="molecule type" value="Genomic_DNA"/>
</dbReference>